<dbReference type="EMBL" id="KN831994">
    <property type="protein sequence ID" value="KIO00659.1"/>
    <property type="molecule type" value="Genomic_DNA"/>
</dbReference>
<feature type="transmembrane region" description="Helical" evidence="5">
    <location>
        <begin position="185"/>
        <end position="206"/>
    </location>
</feature>
<reference evidence="7 8" key="1">
    <citation type="submission" date="2014-04" db="EMBL/GenBank/DDBJ databases">
        <authorList>
            <consortium name="DOE Joint Genome Institute"/>
            <person name="Kuo A."/>
            <person name="Kohler A."/>
            <person name="Costa M.D."/>
            <person name="Nagy L.G."/>
            <person name="Floudas D."/>
            <person name="Copeland A."/>
            <person name="Barry K.W."/>
            <person name="Cichocki N."/>
            <person name="Veneault-Fourrey C."/>
            <person name="LaButti K."/>
            <person name="Lindquist E.A."/>
            <person name="Lipzen A."/>
            <person name="Lundell T."/>
            <person name="Morin E."/>
            <person name="Murat C."/>
            <person name="Sun H."/>
            <person name="Tunlid A."/>
            <person name="Henrissat B."/>
            <person name="Grigoriev I.V."/>
            <person name="Hibbett D.S."/>
            <person name="Martin F."/>
            <person name="Nordberg H.P."/>
            <person name="Cantor M.N."/>
            <person name="Hua S.X."/>
        </authorList>
    </citation>
    <scope>NUCLEOTIDE SEQUENCE [LARGE SCALE GENOMIC DNA]</scope>
    <source>
        <strain evidence="7 8">Marx 270</strain>
    </source>
</reference>
<dbReference type="PANTHER" id="PTHR22911">
    <property type="entry name" value="ACYL-MALONYL CONDENSING ENZYME-RELATED"/>
    <property type="match status" value="1"/>
</dbReference>
<evidence type="ECO:0000313" key="7">
    <source>
        <dbReference type="EMBL" id="KIO00659.1"/>
    </source>
</evidence>
<dbReference type="SUPFAM" id="SSF103481">
    <property type="entry name" value="Multidrug resistance efflux transporter EmrE"/>
    <property type="match status" value="2"/>
</dbReference>
<proteinExistence type="predicted"/>
<reference evidence="8" key="2">
    <citation type="submission" date="2015-01" db="EMBL/GenBank/DDBJ databases">
        <title>Evolutionary Origins and Diversification of the Mycorrhizal Mutualists.</title>
        <authorList>
            <consortium name="DOE Joint Genome Institute"/>
            <consortium name="Mycorrhizal Genomics Consortium"/>
            <person name="Kohler A."/>
            <person name="Kuo A."/>
            <person name="Nagy L.G."/>
            <person name="Floudas D."/>
            <person name="Copeland A."/>
            <person name="Barry K.W."/>
            <person name="Cichocki N."/>
            <person name="Veneault-Fourrey C."/>
            <person name="LaButti K."/>
            <person name="Lindquist E.A."/>
            <person name="Lipzen A."/>
            <person name="Lundell T."/>
            <person name="Morin E."/>
            <person name="Murat C."/>
            <person name="Riley R."/>
            <person name="Ohm R."/>
            <person name="Sun H."/>
            <person name="Tunlid A."/>
            <person name="Henrissat B."/>
            <person name="Grigoriev I.V."/>
            <person name="Hibbett D.S."/>
            <person name="Martin F."/>
        </authorList>
    </citation>
    <scope>NUCLEOTIDE SEQUENCE [LARGE SCALE GENOMIC DNA]</scope>
    <source>
        <strain evidence="8">Marx 270</strain>
    </source>
</reference>
<feature type="transmembrane region" description="Helical" evidence="5">
    <location>
        <begin position="249"/>
        <end position="269"/>
    </location>
</feature>
<dbReference type="InParanoid" id="A0A0C3NZW2"/>
<keyword evidence="3 5" id="KW-1133">Transmembrane helix</keyword>
<evidence type="ECO:0000256" key="4">
    <source>
        <dbReference type="ARBA" id="ARBA00023136"/>
    </source>
</evidence>
<feature type="transmembrane region" description="Helical" evidence="5">
    <location>
        <begin position="53"/>
        <end position="75"/>
    </location>
</feature>
<organism evidence="7 8">
    <name type="scientific">Pisolithus tinctorius Marx 270</name>
    <dbReference type="NCBI Taxonomy" id="870435"/>
    <lineage>
        <taxon>Eukaryota</taxon>
        <taxon>Fungi</taxon>
        <taxon>Dikarya</taxon>
        <taxon>Basidiomycota</taxon>
        <taxon>Agaricomycotina</taxon>
        <taxon>Agaricomycetes</taxon>
        <taxon>Agaricomycetidae</taxon>
        <taxon>Boletales</taxon>
        <taxon>Sclerodermatineae</taxon>
        <taxon>Pisolithaceae</taxon>
        <taxon>Pisolithus</taxon>
    </lineage>
</organism>
<dbReference type="HOGENOM" id="CLU_032828_4_1_1"/>
<feature type="domain" description="EamA" evidence="6">
    <location>
        <begin position="190"/>
        <end position="320"/>
    </location>
</feature>
<protein>
    <recommendedName>
        <fullName evidence="6">EamA domain-containing protein</fullName>
    </recommendedName>
</protein>
<keyword evidence="2 5" id="KW-0812">Transmembrane</keyword>
<accession>A0A0C3NZW2</accession>
<name>A0A0C3NZW2_PISTI</name>
<dbReference type="AlphaFoldDB" id="A0A0C3NZW2"/>
<dbReference type="STRING" id="870435.A0A0C3NZW2"/>
<evidence type="ECO:0000256" key="1">
    <source>
        <dbReference type="ARBA" id="ARBA00004141"/>
    </source>
</evidence>
<feature type="domain" description="EamA" evidence="6">
    <location>
        <begin position="22"/>
        <end position="159"/>
    </location>
</feature>
<feature type="transmembrane region" description="Helical" evidence="5">
    <location>
        <begin position="87"/>
        <end position="109"/>
    </location>
</feature>
<feature type="transmembrane region" description="Helical" evidence="5">
    <location>
        <begin position="115"/>
        <end position="136"/>
    </location>
</feature>
<feature type="transmembrane region" description="Helical" evidence="5">
    <location>
        <begin position="218"/>
        <end position="237"/>
    </location>
</feature>
<feature type="transmembrane region" description="Helical" evidence="5">
    <location>
        <begin position="304"/>
        <end position="322"/>
    </location>
</feature>
<evidence type="ECO:0000256" key="5">
    <source>
        <dbReference type="SAM" id="Phobius"/>
    </source>
</evidence>
<keyword evidence="8" id="KW-1185">Reference proteome</keyword>
<dbReference type="PANTHER" id="PTHR22911:SF6">
    <property type="entry name" value="SOLUTE CARRIER FAMILY 35 MEMBER G1"/>
    <property type="match status" value="1"/>
</dbReference>
<gene>
    <name evidence="7" type="ORF">M404DRAFT_152109</name>
</gene>
<sequence>MQWREYRDTIQGNIVGCVRSNVGLLLVMLSQVFFSFMNVAVKVLNQLDPPVPAFELVIVRMAITFICCEIYMIAARIPDPFLGPKEVRPLLVCRGVAGFFGLFGIYYALQYLSLGDVTVLTFVGPIFTGIAGRLFLGETYSKREAVASFCSLFGVVLIARPPFLFESARDPELDEPTVYASAGDRFRATLVLVMGITIAAFAMIAIRAIGTRAHAMHSMAYFSLWSVIVSTIGLLFSRESMVYPTQWEWSALLLLIGVFGFIAQMCLTMGLQRETAARGTMGVYVQVIFANVLEIIFFKTVPSFLSLLGTGIIMTCAIYIVVSQEPKVALESGEPSLEEGLLTHRDSVSEE</sequence>
<dbReference type="GO" id="GO:0016020">
    <property type="term" value="C:membrane"/>
    <property type="evidence" value="ECO:0007669"/>
    <property type="project" value="UniProtKB-SubCell"/>
</dbReference>
<dbReference type="Pfam" id="PF00892">
    <property type="entry name" value="EamA"/>
    <property type="match status" value="2"/>
</dbReference>
<dbReference type="OrthoDB" id="306876at2759"/>
<dbReference type="Proteomes" id="UP000054217">
    <property type="component" value="Unassembled WGS sequence"/>
</dbReference>
<evidence type="ECO:0000256" key="2">
    <source>
        <dbReference type="ARBA" id="ARBA00022692"/>
    </source>
</evidence>
<dbReference type="InterPro" id="IPR037185">
    <property type="entry name" value="EmrE-like"/>
</dbReference>
<evidence type="ECO:0000259" key="6">
    <source>
        <dbReference type="Pfam" id="PF00892"/>
    </source>
</evidence>
<dbReference type="InterPro" id="IPR000620">
    <property type="entry name" value="EamA_dom"/>
</dbReference>
<keyword evidence="4 5" id="KW-0472">Membrane</keyword>
<evidence type="ECO:0000256" key="3">
    <source>
        <dbReference type="ARBA" id="ARBA00022989"/>
    </source>
</evidence>
<comment type="subcellular location">
    <subcellularLocation>
        <location evidence="1">Membrane</location>
        <topology evidence="1">Multi-pass membrane protein</topology>
    </subcellularLocation>
</comment>
<evidence type="ECO:0000313" key="8">
    <source>
        <dbReference type="Proteomes" id="UP000054217"/>
    </source>
</evidence>
<feature type="transmembrane region" description="Helical" evidence="5">
    <location>
        <begin position="281"/>
        <end position="298"/>
    </location>
</feature>
<feature type="transmembrane region" description="Helical" evidence="5">
    <location>
        <begin position="21"/>
        <end position="41"/>
    </location>
</feature>